<organism evidence="3 4">
    <name type="scientific">Diatrype stigma</name>
    <dbReference type="NCBI Taxonomy" id="117547"/>
    <lineage>
        <taxon>Eukaryota</taxon>
        <taxon>Fungi</taxon>
        <taxon>Dikarya</taxon>
        <taxon>Ascomycota</taxon>
        <taxon>Pezizomycotina</taxon>
        <taxon>Sordariomycetes</taxon>
        <taxon>Xylariomycetidae</taxon>
        <taxon>Xylariales</taxon>
        <taxon>Diatrypaceae</taxon>
        <taxon>Diatrype</taxon>
    </lineage>
</organism>
<dbReference type="PANTHER" id="PTHR37577:SF1">
    <property type="entry name" value="INTEGRAL MEMBRANE PROTEIN"/>
    <property type="match status" value="1"/>
</dbReference>
<dbReference type="EMBL" id="JAKJXP020000089">
    <property type="protein sequence ID" value="KAK7747656.1"/>
    <property type="molecule type" value="Genomic_DNA"/>
</dbReference>
<feature type="compositionally biased region" description="Low complexity" evidence="1">
    <location>
        <begin position="400"/>
        <end position="415"/>
    </location>
</feature>
<dbReference type="PANTHER" id="PTHR37577">
    <property type="entry name" value="INTEGRAL MEMBRANE PROTEIN"/>
    <property type="match status" value="1"/>
</dbReference>
<proteinExistence type="predicted"/>
<feature type="compositionally biased region" description="Low complexity" evidence="1">
    <location>
        <begin position="433"/>
        <end position="445"/>
    </location>
</feature>
<feature type="transmembrane region" description="Helical" evidence="2">
    <location>
        <begin position="294"/>
        <end position="312"/>
    </location>
</feature>
<evidence type="ECO:0000256" key="1">
    <source>
        <dbReference type="SAM" id="MobiDB-lite"/>
    </source>
</evidence>
<comment type="caution">
    <text evidence="3">The sequence shown here is derived from an EMBL/GenBank/DDBJ whole genome shotgun (WGS) entry which is preliminary data.</text>
</comment>
<feature type="compositionally biased region" description="Low complexity" evidence="1">
    <location>
        <begin position="455"/>
        <end position="474"/>
    </location>
</feature>
<evidence type="ECO:0000256" key="2">
    <source>
        <dbReference type="SAM" id="Phobius"/>
    </source>
</evidence>
<evidence type="ECO:0000313" key="3">
    <source>
        <dbReference type="EMBL" id="KAK7747656.1"/>
    </source>
</evidence>
<feature type="transmembrane region" description="Helical" evidence="2">
    <location>
        <begin position="241"/>
        <end position="264"/>
    </location>
</feature>
<reference evidence="3 4" key="1">
    <citation type="submission" date="2024-02" db="EMBL/GenBank/DDBJ databases">
        <title>De novo assembly and annotation of 12 fungi associated with fruit tree decline syndrome in Ontario, Canada.</title>
        <authorList>
            <person name="Sulman M."/>
            <person name="Ellouze W."/>
            <person name="Ilyukhin E."/>
        </authorList>
    </citation>
    <scope>NUCLEOTIDE SEQUENCE [LARGE SCALE GENOMIC DNA]</scope>
    <source>
        <strain evidence="3 4">M11/M66-122</strain>
    </source>
</reference>
<gene>
    <name evidence="3" type="ORF">SLS62_008982</name>
</gene>
<evidence type="ECO:0000313" key="4">
    <source>
        <dbReference type="Proteomes" id="UP001320420"/>
    </source>
</evidence>
<keyword evidence="2" id="KW-0472">Membrane</keyword>
<keyword evidence="2" id="KW-1133">Transmembrane helix</keyword>
<feature type="compositionally biased region" description="Polar residues" evidence="1">
    <location>
        <begin position="482"/>
        <end position="495"/>
    </location>
</feature>
<feature type="transmembrane region" description="Helical" evidence="2">
    <location>
        <begin position="93"/>
        <end position="115"/>
    </location>
</feature>
<dbReference type="AlphaFoldDB" id="A0AAN9UGZ7"/>
<dbReference type="Proteomes" id="UP001320420">
    <property type="component" value="Unassembled WGS sequence"/>
</dbReference>
<sequence length="522" mass="56236">MWQVAKVWGWKKPLTDEEKAKDKRRSLSEILETTVIACSDQQVFTGAAYALTLRYWKGCTISAYHYNLIANMMLLTCATHLMSVTIVRNYWKYPWLAVFRVICISGVFIVTGVLFTNQNAREDPPFPTALPLANETDSLIFLPAACFQSQQNTATDTFQATTANSTAFWNTLKLSKPGNMIQGWNWYVVILLFYGAAIIAECIRFCRRGRSRPGWRSALARHLGRCFGRGTFPRRVIQNVFLFYLAAGVGISVAATVVASQYIFGLRRWADRSGWIETDKGQNPENDFSSFGQLVPIWTSVMIIFSFAGIVSEKITRRNNRKHAGEERPPQDGTIAYLDPSHYDLFSPQPDKPEKPGEGSGSYFSAHPNSHGLPTPMLGSTLDLEAGGSFERPPRIHTPGASSVSSSSGGAAGLAITTPGPSPSSPRPEKMGSAASSAATAAAVRPGGGNGGASGASSSSQPEAASSASAPEGRPGAGAGSRTSSQTRPPAGTSTPPLPQQQQQPSDQRPKPPSKNSASRLP</sequence>
<feature type="transmembrane region" description="Helical" evidence="2">
    <location>
        <begin position="184"/>
        <end position="206"/>
    </location>
</feature>
<keyword evidence="4" id="KW-1185">Reference proteome</keyword>
<protein>
    <submittedName>
        <fullName evidence="3">Uncharacterized protein</fullName>
    </submittedName>
</protein>
<feature type="transmembrane region" description="Helical" evidence="2">
    <location>
        <begin position="63"/>
        <end position="81"/>
    </location>
</feature>
<name>A0AAN9UGZ7_9PEZI</name>
<dbReference type="InterPro" id="IPR053018">
    <property type="entry name" value="Elsinochrome_Biosynth-Asso"/>
</dbReference>
<feature type="region of interest" description="Disordered" evidence="1">
    <location>
        <begin position="318"/>
        <end position="522"/>
    </location>
</feature>
<accession>A0AAN9UGZ7</accession>
<keyword evidence="2" id="KW-0812">Transmembrane</keyword>